<dbReference type="Proteomes" id="UP001152622">
    <property type="component" value="Chromosome 8"/>
</dbReference>
<feature type="region of interest" description="Disordered" evidence="1">
    <location>
        <begin position="1"/>
        <end position="30"/>
    </location>
</feature>
<protein>
    <submittedName>
        <fullName evidence="2">Uncharacterized protein</fullName>
    </submittedName>
</protein>
<keyword evidence="3" id="KW-1185">Reference proteome</keyword>
<evidence type="ECO:0000313" key="3">
    <source>
        <dbReference type="Proteomes" id="UP001152622"/>
    </source>
</evidence>
<organism evidence="2 3">
    <name type="scientific">Synaphobranchus kaupii</name>
    <name type="common">Kaup's arrowtooth eel</name>
    <dbReference type="NCBI Taxonomy" id="118154"/>
    <lineage>
        <taxon>Eukaryota</taxon>
        <taxon>Metazoa</taxon>
        <taxon>Chordata</taxon>
        <taxon>Craniata</taxon>
        <taxon>Vertebrata</taxon>
        <taxon>Euteleostomi</taxon>
        <taxon>Actinopterygii</taxon>
        <taxon>Neopterygii</taxon>
        <taxon>Teleostei</taxon>
        <taxon>Anguilliformes</taxon>
        <taxon>Synaphobranchidae</taxon>
        <taxon>Synaphobranchus</taxon>
    </lineage>
</organism>
<evidence type="ECO:0000313" key="2">
    <source>
        <dbReference type="EMBL" id="KAJ8351239.1"/>
    </source>
</evidence>
<gene>
    <name evidence="2" type="ORF">SKAU_G00227150</name>
</gene>
<comment type="caution">
    <text evidence="2">The sequence shown here is derived from an EMBL/GenBank/DDBJ whole genome shotgun (WGS) entry which is preliminary data.</text>
</comment>
<accession>A0A9Q1F5B2</accession>
<dbReference type="AlphaFoldDB" id="A0A9Q1F5B2"/>
<reference evidence="2" key="1">
    <citation type="journal article" date="2023" name="Science">
        <title>Genome structures resolve the early diversification of teleost fishes.</title>
        <authorList>
            <person name="Parey E."/>
            <person name="Louis A."/>
            <person name="Montfort J."/>
            <person name="Bouchez O."/>
            <person name="Roques C."/>
            <person name="Iampietro C."/>
            <person name="Lluch J."/>
            <person name="Castinel A."/>
            <person name="Donnadieu C."/>
            <person name="Desvignes T."/>
            <person name="Floi Bucao C."/>
            <person name="Jouanno E."/>
            <person name="Wen M."/>
            <person name="Mejri S."/>
            <person name="Dirks R."/>
            <person name="Jansen H."/>
            <person name="Henkel C."/>
            <person name="Chen W.J."/>
            <person name="Zahm M."/>
            <person name="Cabau C."/>
            <person name="Klopp C."/>
            <person name="Thompson A.W."/>
            <person name="Robinson-Rechavi M."/>
            <person name="Braasch I."/>
            <person name="Lecointre G."/>
            <person name="Bobe J."/>
            <person name="Postlethwait J.H."/>
            <person name="Berthelot C."/>
            <person name="Roest Crollius H."/>
            <person name="Guiguen Y."/>
        </authorList>
    </citation>
    <scope>NUCLEOTIDE SEQUENCE</scope>
    <source>
        <strain evidence="2">WJC10195</strain>
    </source>
</reference>
<dbReference type="EMBL" id="JAINUF010000008">
    <property type="protein sequence ID" value="KAJ8351239.1"/>
    <property type="molecule type" value="Genomic_DNA"/>
</dbReference>
<evidence type="ECO:0000256" key="1">
    <source>
        <dbReference type="SAM" id="MobiDB-lite"/>
    </source>
</evidence>
<name>A0A9Q1F5B2_SYNKA</name>
<feature type="compositionally biased region" description="Basic residues" evidence="1">
    <location>
        <begin position="1"/>
        <end position="10"/>
    </location>
</feature>
<sequence length="166" mass="18381">MPAALLHRHGTSSLVMPATELQDGSNGRPLHAERAGLPLVWISRPRASKPRTDPPPHSPPDLLDSKTENSHGIQQPLENRHYITPSAGTAQCHANYFQRELSNKGLKSCGVDYEVKGYITKEADNPDEKVDRLRPSINKEVLGILLSYKVKVNLMVSRGDTDINLE</sequence>
<proteinExistence type="predicted"/>
<feature type="region of interest" description="Disordered" evidence="1">
    <location>
        <begin position="45"/>
        <end position="75"/>
    </location>
</feature>